<evidence type="ECO:0000256" key="6">
    <source>
        <dbReference type="ARBA" id="ARBA00023136"/>
    </source>
</evidence>
<comment type="caution">
    <text evidence="10">The sequence shown here is derived from an EMBL/GenBank/DDBJ whole genome shotgun (WGS) entry which is preliminary data.</text>
</comment>
<keyword evidence="7" id="KW-0131">Cell cycle</keyword>
<dbReference type="PANTHER" id="PTHR37820:SF1">
    <property type="entry name" value="CELL DIVISION PROTEIN FTSQ"/>
    <property type="match status" value="1"/>
</dbReference>
<evidence type="ECO:0000256" key="5">
    <source>
        <dbReference type="ARBA" id="ARBA00022989"/>
    </source>
</evidence>
<name>A0ABQ6JYN1_9MICO</name>
<dbReference type="Pfam" id="PF03799">
    <property type="entry name" value="FtsQ_DivIB_C"/>
    <property type="match status" value="1"/>
</dbReference>
<evidence type="ECO:0000256" key="8">
    <source>
        <dbReference type="SAM" id="MobiDB-lite"/>
    </source>
</evidence>
<dbReference type="InterPro" id="IPR013685">
    <property type="entry name" value="POTRA_FtsQ_type"/>
</dbReference>
<dbReference type="Pfam" id="PF08478">
    <property type="entry name" value="POTRA_1"/>
    <property type="match status" value="1"/>
</dbReference>
<gene>
    <name evidence="10" type="ORF">GCM10025881_01920</name>
</gene>
<dbReference type="InterPro" id="IPR005548">
    <property type="entry name" value="Cell_div_FtsQ/DivIB_C"/>
</dbReference>
<comment type="subcellular location">
    <subcellularLocation>
        <location evidence="1">Membrane</location>
    </subcellularLocation>
</comment>
<dbReference type="InterPro" id="IPR050487">
    <property type="entry name" value="FtsQ_DivIB"/>
</dbReference>
<keyword evidence="5" id="KW-1133">Transmembrane helix</keyword>
<evidence type="ECO:0000256" key="3">
    <source>
        <dbReference type="ARBA" id="ARBA00022618"/>
    </source>
</evidence>
<evidence type="ECO:0000313" key="11">
    <source>
        <dbReference type="Proteomes" id="UP001157034"/>
    </source>
</evidence>
<feature type="compositionally biased region" description="Low complexity" evidence="8">
    <location>
        <begin position="225"/>
        <end position="249"/>
    </location>
</feature>
<dbReference type="RefSeq" id="WP_284252134.1">
    <property type="nucleotide sequence ID" value="NZ_BSVB01000001.1"/>
</dbReference>
<keyword evidence="3" id="KW-0132">Cell division</keyword>
<evidence type="ECO:0000256" key="7">
    <source>
        <dbReference type="ARBA" id="ARBA00023306"/>
    </source>
</evidence>
<keyword evidence="11" id="KW-1185">Reference proteome</keyword>
<accession>A0ABQ6JYN1</accession>
<keyword evidence="4" id="KW-0812">Transmembrane</keyword>
<protein>
    <recommendedName>
        <fullName evidence="9">POTRA domain-containing protein</fullName>
    </recommendedName>
</protein>
<dbReference type="Proteomes" id="UP001157034">
    <property type="component" value="Unassembled WGS sequence"/>
</dbReference>
<proteinExistence type="predicted"/>
<evidence type="ECO:0000256" key="4">
    <source>
        <dbReference type="ARBA" id="ARBA00022692"/>
    </source>
</evidence>
<keyword evidence="6" id="KW-0472">Membrane</keyword>
<evidence type="ECO:0000256" key="2">
    <source>
        <dbReference type="ARBA" id="ARBA00022475"/>
    </source>
</evidence>
<dbReference type="InterPro" id="IPR034746">
    <property type="entry name" value="POTRA"/>
</dbReference>
<evidence type="ECO:0000256" key="1">
    <source>
        <dbReference type="ARBA" id="ARBA00004370"/>
    </source>
</evidence>
<sequence>MLVLLVLLVLTAVYSPLLALRTIGVDGTHRLDASALETALAPNLGTPLALLDDSAIKKELGRYSLIRSYVTELEPPATLIVHVSERTPVGVIQGADDFQLVDPAGIVVDRTAKRPDGVPLIQLADAPLNGPGFASMAQVLLALPAALRAQVDTIAARTHDDVTLTLRGSGQRVLWGSADQSVLKAQVLGRLIALHGQKGSGTYTVSAPQFAVFNPSDTATLGGVTPPSTEAGAGGTPTPTGSPTAPAGGDDQGGVQG</sequence>
<evidence type="ECO:0000313" key="10">
    <source>
        <dbReference type="EMBL" id="GMA93368.1"/>
    </source>
</evidence>
<dbReference type="EMBL" id="BSVB01000001">
    <property type="protein sequence ID" value="GMA93368.1"/>
    <property type="molecule type" value="Genomic_DNA"/>
</dbReference>
<keyword evidence="2" id="KW-1003">Cell membrane</keyword>
<feature type="domain" description="POTRA" evidence="9">
    <location>
        <begin position="18"/>
        <end position="86"/>
    </location>
</feature>
<reference evidence="11" key="1">
    <citation type="journal article" date="2019" name="Int. J. Syst. Evol. Microbiol.">
        <title>The Global Catalogue of Microorganisms (GCM) 10K type strain sequencing project: providing services to taxonomists for standard genome sequencing and annotation.</title>
        <authorList>
            <consortium name="The Broad Institute Genomics Platform"/>
            <consortium name="The Broad Institute Genome Sequencing Center for Infectious Disease"/>
            <person name="Wu L."/>
            <person name="Ma J."/>
        </authorList>
    </citation>
    <scope>NUCLEOTIDE SEQUENCE [LARGE SCALE GENOMIC DNA]</scope>
    <source>
        <strain evidence="11">NBRC 108894</strain>
    </source>
</reference>
<feature type="region of interest" description="Disordered" evidence="8">
    <location>
        <begin position="218"/>
        <end position="257"/>
    </location>
</feature>
<dbReference type="PANTHER" id="PTHR37820">
    <property type="entry name" value="CELL DIVISION PROTEIN DIVIB"/>
    <property type="match status" value="1"/>
</dbReference>
<evidence type="ECO:0000259" key="9">
    <source>
        <dbReference type="PROSITE" id="PS51779"/>
    </source>
</evidence>
<organism evidence="10 11">
    <name type="scientific">Pseudolysinimonas kribbensis</name>
    <dbReference type="NCBI Taxonomy" id="433641"/>
    <lineage>
        <taxon>Bacteria</taxon>
        <taxon>Bacillati</taxon>
        <taxon>Actinomycetota</taxon>
        <taxon>Actinomycetes</taxon>
        <taxon>Micrococcales</taxon>
        <taxon>Microbacteriaceae</taxon>
        <taxon>Pseudolysinimonas</taxon>
    </lineage>
</organism>
<dbReference type="PROSITE" id="PS51779">
    <property type="entry name" value="POTRA"/>
    <property type="match status" value="1"/>
</dbReference>